<feature type="compositionally biased region" description="Polar residues" evidence="6">
    <location>
        <begin position="54"/>
        <end position="77"/>
    </location>
</feature>
<evidence type="ECO:0000256" key="7">
    <source>
        <dbReference type="SAM" id="SignalP"/>
    </source>
</evidence>
<feature type="compositionally biased region" description="Low complexity" evidence="6">
    <location>
        <begin position="208"/>
        <end position="248"/>
    </location>
</feature>
<dbReference type="PANTHER" id="PTHR10342">
    <property type="entry name" value="ARYLSULFATASE"/>
    <property type="match status" value="1"/>
</dbReference>
<sequence>MITAFKILGVAMMASSLLSPSTAQDPNSRSVSDESPESKETSFNYPQYIEPREQNTYAENVKSAETNKQFVDNQNGNDTKSSTQSNSVSTSQSKDTSDGNAQNLTGSANQTEASTQNNTKASGQVDQAQTAEANIQTKSQNNSQAAGQQSQAQETAQSQATANNQTIDQNSTTAQTNAQNTATAQKPGNNQTTAQSETQNNPQGQAKTTPQAEATTNNQTNAQNPTSAQSNAQNSATAQTTAQSESQNYTQAQTASQSEASTNNQTNSQNYTTGKPNDQSNGQNPGTTKPNDQTNGQNPATAKPNDQNPVTNQTNAQSETLNFNENKTQEAEPEQKQKEVVLEIYQNQSEENNSSAGGNASASAADSAASEQEASPETSKENKEDMKQQQPNIVIIMADDLGWNDVSFHGSNQILTPNIDAIMYTGVSLQQYYTDAWGSAARTAFLTGKYPMRLGMQGPSIMAHEDRGLPSEETTLPQRLQQLGYTTHLVGKWGLGKSRPAYLPTNRGYDSFFGFLDDSIDYYTFDHIENYNNSQLFGLDLYNDITPAPEPQGHLTDVLTDHAVQLIRSHDIARPLFLQVSHAAPHAGGGMVSLQPPPGAVAWNHHVAHSARRLYAGYCRPLFLQVSHAAPHAGGGMVSLQPPPGAVAWNHHVAHSARRLYAGYARPLFLQVSHAAPHAGGGMVSLQPPPGAVAWNHHVAHSARRLYAGMVTSLDRSIGDIVAALADSKMLQNTIIAFVSDNGAAPVGKTQNYGTNLPLRGLKGTPFDGGVRSAAVLWHPELEADSWEGLFHVTDWVPTLVAAAGGNVTAEIDGVNQWDAIRKGEVSARNDMLISIDDLNGWAAIREGDYKLVIGTVDPSLSDYYGESLMGVRFKSPSYEGTLLDCETAKVIKESLAKDIDINVAIIRRNESTLSPAGQINITDLCIPNNEKGCLFNIIEDPHEAHDLWAQLPELVKRLTLRLRSLWSDMRGRHPARPDARADPALHQHAWAPWLEDSEPAPLHTPQPPEFPLRVTKAELQYLVDINLDAFKTKIYESINSMGNSFVKSVGSLFSFK</sequence>
<dbReference type="Pfam" id="PF00884">
    <property type="entry name" value="Sulfatase"/>
    <property type="match status" value="1"/>
</dbReference>
<feature type="domain" description="Sulfatase N-terminal" evidence="8">
    <location>
        <begin position="391"/>
        <end position="805"/>
    </location>
</feature>
<comment type="similarity">
    <text evidence="2">Belongs to the sulfatase family.</text>
</comment>
<evidence type="ECO:0000313" key="9">
    <source>
        <dbReference type="EMBL" id="CAG9134146.1"/>
    </source>
</evidence>
<dbReference type="InterPro" id="IPR000917">
    <property type="entry name" value="Sulfatase_N"/>
</dbReference>
<reference evidence="9" key="1">
    <citation type="submission" date="2020-11" db="EMBL/GenBank/DDBJ databases">
        <authorList>
            <person name="Whiteford S."/>
        </authorList>
    </citation>
    <scope>NUCLEOTIDE SEQUENCE</scope>
</reference>
<dbReference type="Gene3D" id="3.40.720.10">
    <property type="entry name" value="Alkaline Phosphatase, subunit A"/>
    <property type="match status" value="2"/>
</dbReference>
<gene>
    <name evidence="9" type="ORF">PLXY2_LOCUS12394</name>
</gene>
<accession>A0A8S4G182</accession>
<keyword evidence="10" id="KW-1185">Reference proteome</keyword>
<dbReference type="GO" id="GO:0008484">
    <property type="term" value="F:sulfuric ester hydrolase activity"/>
    <property type="evidence" value="ECO:0007669"/>
    <property type="project" value="InterPro"/>
</dbReference>
<dbReference type="GO" id="GO:0046872">
    <property type="term" value="F:metal ion binding"/>
    <property type="evidence" value="ECO:0007669"/>
    <property type="project" value="UniProtKB-KW"/>
</dbReference>
<keyword evidence="5" id="KW-0325">Glycoprotein</keyword>
<feature type="compositionally biased region" description="Polar residues" evidence="6">
    <location>
        <begin position="98"/>
        <end position="138"/>
    </location>
</feature>
<protein>
    <submittedName>
        <fullName evidence="9">(diamondback moth) hypothetical protein</fullName>
    </submittedName>
</protein>
<feature type="compositionally biased region" description="Low complexity" evidence="6">
    <location>
        <begin position="349"/>
        <end position="375"/>
    </location>
</feature>
<keyword evidence="4" id="KW-0106">Calcium</keyword>
<dbReference type="SUPFAM" id="SSF53649">
    <property type="entry name" value="Alkaline phosphatase-like"/>
    <property type="match status" value="1"/>
</dbReference>
<dbReference type="AlphaFoldDB" id="A0A8S4G182"/>
<dbReference type="PANTHER" id="PTHR10342:SF264">
    <property type="entry name" value="MIP05773P-RELATED"/>
    <property type="match status" value="1"/>
</dbReference>
<feature type="signal peptide" evidence="7">
    <location>
        <begin position="1"/>
        <end position="23"/>
    </location>
</feature>
<evidence type="ECO:0000256" key="5">
    <source>
        <dbReference type="ARBA" id="ARBA00023180"/>
    </source>
</evidence>
<feature type="chain" id="PRO_5035837060" evidence="7">
    <location>
        <begin position="24"/>
        <end position="1057"/>
    </location>
</feature>
<dbReference type="InterPro" id="IPR017850">
    <property type="entry name" value="Alkaline_phosphatase_core_sf"/>
</dbReference>
<dbReference type="EMBL" id="CAJHNJ030000073">
    <property type="protein sequence ID" value="CAG9134146.1"/>
    <property type="molecule type" value="Genomic_DNA"/>
</dbReference>
<feature type="region of interest" description="Disordered" evidence="6">
    <location>
        <begin position="349"/>
        <end position="388"/>
    </location>
</feature>
<comment type="caution">
    <text evidence="9">The sequence shown here is derived from an EMBL/GenBank/DDBJ whole genome shotgun (WGS) entry which is preliminary data.</text>
</comment>
<feature type="compositionally biased region" description="Polar residues" evidence="6">
    <location>
        <begin position="274"/>
        <end position="313"/>
    </location>
</feature>
<evidence type="ECO:0000256" key="2">
    <source>
        <dbReference type="ARBA" id="ARBA00008779"/>
    </source>
</evidence>
<feature type="compositionally biased region" description="Polar residues" evidence="6">
    <location>
        <begin position="18"/>
        <end position="30"/>
    </location>
</feature>
<dbReference type="CDD" id="cd16029">
    <property type="entry name" value="4-S"/>
    <property type="match status" value="1"/>
</dbReference>
<comment type="cofactor">
    <cofactor evidence="1">
        <name>Ca(2+)</name>
        <dbReference type="ChEBI" id="CHEBI:29108"/>
    </cofactor>
</comment>
<evidence type="ECO:0000259" key="8">
    <source>
        <dbReference type="Pfam" id="PF00884"/>
    </source>
</evidence>
<dbReference type="InterPro" id="IPR047115">
    <property type="entry name" value="ARSB"/>
</dbReference>
<feature type="compositionally biased region" description="Low complexity" evidence="6">
    <location>
        <begin position="139"/>
        <end position="185"/>
    </location>
</feature>
<feature type="compositionally biased region" description="Basic and acidic residues" evidence="6">
    <location>
        <begin position="378"/>
        <end position="387"/>
    </location>
</feature>
<evidence type="ECO:0000313" key="10">
    <source>
        <dbReference type="Proteomes" id="UP000653454"/>
    </source>
</evidence>
<evidence type="ECO:0000256" key="3">
    <source>
        <dbReference type="ARBA" id="ARBA00022723"/>
    </source>
</evidence>
<feature type="compositionally biased region" description="Polar residues" evidence="6">
    <location>
        <begin position="186"/>
        <end position="207"/>
    </location>
</feature>
<evidence type="ECO:0000256" key="6">
    <source>
        <dbReference type="SAM" id="MobiDB-lite"/>
    </source>
</evidence>
<evidence type="ECO:0000256" key="1">
    <source>
        <dbReference type="ARBA" id="ARBA00001913"/>
    </source>
</evidence>
<organism evidence="9 10">
    <name type="scientific">Plutella xylostella</name>
    <name type="common">Diamondback moth</name>
    <name type="synonym">Plutella maculipennis</name>
    <dbReference type="NCBI Taxonomy" id="51655"/>
    <lineage>
        <taxon>Eukaryota</taxon>
        <taxon>Metazoa</taxon>
        <taxon>Ecdysozoa</taxon>
        <taxon>Arthropoda</taxon>
        <taxon>Hexapoda</taxon>
        <taxon>Insecta</taxon>
        <taxon>Pterygota</taxon>
        <taxon>Neoptera</taxon>
        <taxon>Endopterygota</taxon>
        <taxon>Lepidoptera</taxon>
        <taxon>Glossata</taxon>
        <taxon>Ditrysia</taxon>
        <taxon>Yponomeutoidea</taxon>
        <taxon>Plutellidae</taxon>
        <taxon>Plutella</taxon>
    </lineage>
</organism>
<name>A0A8S4G182_PLUXY</name>
<feature type="region of interest" description="Disordered" evidence="6">
    <location>
        <begin position="18"/>
        <end position="313"/>
    </location>
</feature>
<dbReference type="Proteomes" id="UP000653454">
    <property type="component" value="Unassembled WGS sequence"/>
</dbReference>
<keyword evidence="3" id="KW-0479">Metal-binding</keyword>
<feature type="compositionally biased region" description="Low complexity" evidence="6">
    <location>
        <begin position="256"/>
        <end position="273"/>
    </location>
</feature>
<evidence type="ECO:0000256" key="4">
    <source>
        <dbReference type="ARBA" id="ARBA00022837"/>
    </source>
</evidence>
<feature type="compositionally biased region" description="Low complexity" evidence="6">
    <location>
        <begin position="78"/>
        <end position="94"/>
    </location>
</feature>
<keyword evidence="7" id="KW-0732">Signal</keyword>
<proteinExistence type="inferred from homology"/>